<protein>
    <submittedName>
        <fullName evidence="5">Transcriptional regulator, ArsR family</fullName>
    </submittedName>
</protein>
<evidence type="ECO:0000256" key="3">
    <source>
        <dbReference type="ARBA" id="ARBA00023163"/>
    </source>
</evidence>
<dbReference type="PROSITE" id="PS50987">
    <property type="entry name" value="HTH_ARSR_2"/>
    <property type="match status" value="1"/>
</dbReference>
<evidence type="ECO:0000256" key="1">
    <source>
        <dbReference type="ARBA" id="ARBA00023015"/>
    </source>
</evidence>
<dbReference type="PRINTS" id="PR00778">
    <property type="entry name" value="HTHARSR"/>
</dbReference>
<dbReference type="InterPro" id="IPR001845">
    <property type="entry name" value="HTH_ArsR_DNA-bd_dom"/>
</dbReference>
<dbReference type="Proteomes" id="UP000199598">
    <property type="component" value="Unassembled WGS sequence"/>
</dbReference>
<reference evidence="5 6" key="1">
    <citation type="submission" date="2016-10" db="EMBL/GenBank/DDBJ databases">
        <authorList>
            <person name="Varghese N."/>
            <person name="Submissions S."/>
        </authorList>
    </citation>
    <scope>NUCLEOTIDE SEQUENCE [LARGE SCALE GENOMIC DNA]</scope>
    <source>
        <strain evidence="5 6">DSM 16392</strain>
    </source>
</reference>
<dbReference type="Pfam" id="PF12840">
    <property type="entry name" value="HTH_20"/>
    <property type="match status" value="1"/>
</dbReference>
<keyword evidence="1" id="KW-0805">Transcription regulation</keyword>
<dbReference type="SMART" id="SM00418">
    <property type="entry name" value="HTH_ARSR"/>
    <property type="match status" value="1"/>
</dbReference>
<dbReference type="SUPFAM" id="SSF46785">
    <property type="entry name" value="Winged helix' DNA-binding domain"/>
    <property type="match status" value="1"/>
</dbReference>
<proteinExistence type="predicted"/>
<evidence type="ECO:0000313" key="5">
    <source>
        <dbReference type="EMBL" id="SFK22695.1"/>
    </source>
</evidence>
<name>A0A1I3XT27_9HYPH</name>
<dbReference type="InterPro" id="IPR011991">
    <property type="entry name" value="ArsR-like_HTH"/>
</dbReference>
<dbReference type="RefSeq" id="WP_244527148.1">
    <property type="nucleotide sequence ID" value="NZ_FOSK01000003.1"/>
</dbReference>
<sequence length="120" mass="13069">MTENSKGDTATDLQEDDAVAALAALAHKDRLAAFRLILTAMPEGLPSGQIAKDLSIAPTRMSFHLATLERAGLLTAQREGRVVRYAIAPHTMRGLLRFLTQDCCNGDPTLCLDFNPFPCR</sequence>
<accession>A0A1I3XT27</accession>
<comment type="caution">
    <text evidence="5">The sequence shown here is derived from an EMBL/GenBank/DDBJ whole genome shotgun (WGS) entry which is preliminary data.</text>
</comment>
<keyword evidence="6" id="KW-1185">Reference proteome</keyword>
<dbReference type="InterPro" id="IPR036388">
    <property type="entry name" value="WH-like_DNA-bd_sf"/>
</dbReference>
<evidence type="ECO:0000259" key="4">
    <source>
        <dbReference type="PROSITE" id="PS50987"/>
    </source>
</evidence>
<feature type="domain" description="HTH arsR-type" evidence="4">
    <location>
        <begin position="10"/>
        <end position="107"/>
    </location>
</feature>
<dbReference type="EMBL" id="FOSK01000003">
    <property type="protein sequence ID" value="SFK22695.1"/>
    <property type="molecule type" value="Genomic_DNA"/>
</dbReference>
<evidence type="ECO:0000256" key="2">
    <source>
        <dbReference type="ARBA" id="ARBA00023125"/>
    </source>
</evidence>
<dbReference type="InterPro" id="IPR051011">
    <property type="entry name" value="Metal_resp_trans_reg"/>
</dbReference>
<dbReference type="PANTHER" id="PTHR43132:SF2">
    <property type="entry name" value="ARSENICAL RESISTANCE OPERON REPRESSOR ARSR-RELATED"/>
    <property type="match status" value="1"/>
</dbReference>
<dbReference type="CDD" id="cd00090">
    <property type="entry name" value="HTH_ARSR"/>
    <property type="match status" value="1"/>
</dbReference>
<gene>
    <name evidence="5" type="ORF">SAMN04488518_103136</name>
</gene>
<evidence type="ECO:0000313" key="6">
    <source>
        <dbReference type="Proteomes" id="UP000199598"/>
    </source>
</evidence>
<dbReference type="InterPro" id="IPR036390">
    <property type="entry name" value="WH_DNA-bd_sf"/>
</dbReference>
<keyword evidence="2" id="KW-0238">DNA-binding</keyword>
<keyword evidence="3" id="KW-0804">Transcription</keyword>
<dbReference type="PANTHER" id="PTHR43132">
    <property type="entry name" value="ARSENICAL RESISTANCE OPERON REPRESSOR ARSR-RELATED"/>
    <property type="match status" value="1"/>
</dbReference>
<dbReference type="Gene3D" id="1.10.10.10">
    <property type="entry name" value="Winged helix-like DNA-binding domain superfamily/Winged helix DNA-binding domain"/>
    <property type="match status" value="1"/>
</dbReference>
<organism evidence="5 6">
    <name type="scientific">Pseudovibrio ascidiaceicola</name>
    <dbReference type="NCBI Taxonomy" id="285279"/>
    <lineage>
        <taxon>Bacteria</taxon>
        <taxon>Pseudomonadati</taxon>
        <taxon>Pseudomonadota</taxon>
        <taxon>Alphaproteobacteria</taxon>
        <taxon>Hyphomicrobiales</taxon>
        <taxon>Stappiaceae</taxon>
        <taxon>Pseudovibrio</taxon>
    </lineage>
</organism>